<feature type="compositionally biased region" description="Gly residues" evidence="1">
    <location>
        <begin position="189"/>
        <end position="198"/>
    </location>
</feature>
<protein>
    <recommendedName>
        <fullName evidence="5">34 kDa antigenic protein</fullName>
    </recommendedName>
</protein>
<evidence type="ECO:0000313" key="4">
    <source>
        <dbReference type="Proteomes" id="UP000183263"/>
    </source>
</evidence>
<keyword evidence="4" id="KW-1185">Reference proteome</keyword>
<evidence type="ECO:0000313" key="3">
    <source>
        <dbReference type="EMBL" id="SDH19350.1"/>
    </source>
</evidence>
<sequence>MTYPSGGQNYGPPAQPTPPSEPAPTAQPDRSESTEQPATGLSFVLRIAVAALGVLTFLLGLAPFFELTGGFAGGSSANSFEGGNYGIGFLLLGGLLAGASLLPGQKLAGAAAASSVVGFVFVLFTFFNLGEAALAFGGIAILVLGFIQAVVAVVVLLFESGVLEQPTPSPRAPQQGAFGGGYGQQPGGYGQAGYGQPGYGQAPPTEAIQSYGQQGQQGQPGQQGQQGYAPQPGYGQAQPGYGQPQGYGYPQQGGGSFQGYGAPGAPGQPGGYPGAQQPGQPGYGQHSTGFGHTPGEKDQPTGGTPTPTAYQGGYQPYQGSQAGSGYQYPAGAGYGSAQHAAPTPEPDAEQPQSQGESSDTGAPTQAFEAPKKDDDGK</sequence>
<feature type="region of interest" description="Disordered" evidence="1">
    <location>
        <begin position="1"/>
        <end position="35"/>
    </location>
</feature>
<name>A0A1G8AG95_9NOCA</name>
<dbReference type="RefSeq" id="WP_072735973.1">
    <property type="nucleotide sequence ID" value="NZ_CP048813.1"/>
</dbReference>
<feature type="compositionally biased region" description="Polar residues" evidence="1">
    <location>
        <begin position="350"/>
        <end position="363"/>
    </location>
</feature>
<feature type="region of interest" description="Disordered" evidence="1">
    <location>
        <begin position="189"/>
        <end position="377"/>
    </location>
</feature>
<feature type="transmembrane region" description="Helical" evidence="2">
    <location>
        <begin position="133"/>
        <end position="158"/>
    </location>
</feature>
<proteinExistence type="predicted"/>
<feature type="compositionally biased region" description="Pro residues" evidence="1">
    <location>
        <begin position="13"/>
        <end position="22"/>
    </location>
</feature>
<organism evidence="3 4">
    <name type="scientific">Rhodococcus triatomae</name>
    <dbReference type="NCBI Taxonomy" id="300028"/>
    <lineage>
        <taxon>Bacteria</taxon>
        <taxon>Bacillati</taxon>
        <taxon>Actinomycetota</taxon>
        <taxon>Actinomycetes</taxon>
        <taxon>Mycobacteriales</taxon>
        <taxon>Nocardiaceae</taxon>
        <taxon>Rhodococcus</taxon>
    </lineage>
</organism>
<feature type="transmembrane region" description="Helical" evidence="2">
    <location>
        <begin position="107"/>
        <end position="127"/>
    </location>
</feature>
<evidence type="ECO:0008006" key="5">
    <source>
        <dbReference type="Google" id="ProtNLM"/>
    </source>
</evidence>
<keyword evidence="2" id="KW-0472">Membrane</keyword>
<feature type="compositionally biased region" description="Low complexity" evidence="1">
    <location>
        <begin position="199"/>
        <end position="250"/>
    </location>
</feature>
<feature type="compositionally biased region" description="Low complexity" evidence="1">
    <location>
        <begin position="274"/>
        <end position="285"/>
    </location>
</feature>
<feature type="compositionally biased region" description="Low complexity" evidence="1">
    <location>
        <begin position="309"/>
        <end position="329"/>
    </location>
</feature>
<gene>
    <name evidence="3" type="ORF">SAMN05444695_101402</name>
</gene>
<evidence type="ECO:0000256" key="1">
    <source>
        <dbReference type="SAM" id="MobiDB-lite"/>
    </source>
</evidence>
<dbReference type="Proteomes" id="UP000183263">
    <property type="component" value="Unassembled WGS sequence"/>
</dbReference>
<dbReference type="EMBL" id="FNDN01000001">
    <property type="protein sequence ID" value="SDH19350.1"/>
    <property type="molecule type" value="Genomic_DNA"/>
</dbReference>
<feature type="compositionally biased region" description="Gly residues" evidence="1">
    <location>
        <begin position="251"/>
        <end position="273"/>
    </location>
</feature>
<dbReference type="Pfam" id="PF17270">
    <property type="entry name" value="DUF5336"/>
    <property type="match status" value="1"/>
</dbReference>
<evidence type="ECO:0000256" key="2">
    <source>
        <dbReference type="SAM" id="Phobius"/>
    </source>
</evidence>
<reference evidence="3 4" key="1">
    <citation type="submission" date="2016-10" db="EMBL/GenBank/DDBJ databases">
        <authorList>
            <person name="de Groot N.N."/>
        </authorList>
    </citation>
    <scope>NUCLEOTIDE SEQUENCE [LARGE SCALE GENOMIC DNA]</scope>
    <source>
        <strain evidence="3 4">DSM 44892</strain>
    </source>
</reference>
<dbReference type="InterPro" id="IPR035166">
    <property type="entry name" value="DUF5336"/>
</dbReference>
<accession>A0A1G8AG95</accession>
<feature type="transmembrane region" description="Helical" evidence="2">
    <location>
        <begin position="43"/>
        <end position="65"/>
    </location>
</feature>
<keyword evidence="2" id="KW-1133">Transmembrane helix</keyword>
<feature type="transmembrane region" description="Helical" evidence="2">
    <location>
        <begin position="85"/>
        <end position="102"/>
    </location>
</feature>
<dbReference type="AlphaFoldDB" id="A0A1G8AG95"/>
<keyword evidence="2" id="KW-0812">Transmembrane</keyword>
<dbReference type="OrthoDB" id="4464091at2"/>